<dbReference type="Pfam" id="PF01131">
    <property type="entry name" value="Topoisom_bac"/>
    <property type="match status" value="1"/>
</dbReference>
<dbReference type="InterPro" id="IPR013826">
    <property type="entry name" value="Topo_IA_cen_sub3"/>
</dbReference>
<dbReference type="PROSITE" id="PS00396">
    <property type="entry name" value="TOPO_IA_1"/>
    <property type="match status" value="1"/>
</dbReference>
<dbReference type="CDD" id="cd03363">
    <property type="entry name" value="TOPRIM_TopoIA_TopoI"/>
    <property type="match status" value="1"/>
</dbReference>
<dbReference type="SUPFAM" id="SSF57783">
    <property type="entry name" value="Zinc beta-ribbon"/>
    <property type="match status" value="2"/>
</dbReference>
<evidence type="ECO:0000256" key="2">
    <source>
        <dbReference type="ARBA" id="ARBA00009446"/>
    </source>
</evidence>
<organism evidence="13 14">
    <name type="scientific">Mahella australiensis (strain DSM 15567 / CIP 107919 / 50-1 BON)</name>
    <dbReference type="NCBI Taxonomy" id="697281"/>
    <lineage>
        <taxon>Bacteria</taxon>
        <taxon>Bacillati</taxon>
        <taxon>Bacillota</taxon>
        <taxon>Clostridia</taxon>
        <taxon>Thermoanaerobacterales</taxon>
        <taxon>Thermoanaerobacterales Family IV. Incertae Sedis</taxon>
        <taxon>Mahella</taxon>
    </lineage>
</organism>
<dbReference type="Gene3D" id="2.70.20.10">
    <property type="entry name" value="Topoisomerase I, domain 3"/>
    <property type="match status" value="1"/>
</dbReference>
<dbReference type="Gene3D" id="1.10.460.10">
    <property type="entry name" value="Topoisomerase I, domain 2"/>
    <property type="match status" value="1"/>
</dbReference>
<dbReference type="KEGG" id="mas:Mahau_0844"/>
<evidence type="ECO:0000256" key="10">
    <source>
        <dbReference type="HAMAP-Rule" id="MF_00952"/>
    </source>
</evidence>
<keyword evidence="6" id="KW-0460">Magnesium</keyword>
<gene>
    <name evidence="10" type="primary">topA</name>
    <name evidence="13" type="ordered locus">Mahau_0844</name>
</gene>
<feature type="site" description="Interaction with DNA" evidence="10">
    <location>
        <position position="33"/>
    </location>
</feature>
<keyword evidence="7 10" id="KW-0799">Topoisomerase</keyword>
<dbReference type="PRINTS" id="PR00417">
    <property type="entry name" value="PRTPISMRASEI"/>
</dbReference>
<dbReference type="SMART" id="SM00493">
    <property type="entry name" value="TOPRIM"/>
    <property type="match status" value="1"/>
</dbReference>
<dbReference type="HAMAP" id="MF_00952">
    <property type="entry name" value="Topoisom_1_prok"/>
    <property type="match status" value="1"/>
</dbReference>
<dbReference type="InterPro" id="IPR013498">
    <property type="entry name" value="Topo_IA_Znf"/>
</dbReference>
<dbReference type="CDD" id="cd00186">
    <property type="entry name" value="TOP1Ac"/>
    <property type="match status" value="1"/>
</dbReference>
<protein>
    <recommendedName>
        <fullName evidence="10">DNA topoisomerase 1</fullName>
        <ecNumber evidence="10">5.6.2.1</ecNumber>
    </recommendedName>
    <alternativeName>
        <fullName evidence="10">DNA topoisomerase I</fullName>
    </alternativeName>
</protein>
<comment type="subunit">
    <text evidence="10">Monomer.</text>
</comment>
<feature type="site" description="Interaction with DNA" evidence="10">
    <location>
        <position position="148"/>
    </location>
</feature>
<feature type="region of interest" description="Interaction with DNA" evidence="10">
    <location>
        <begin position="163"/>
        <end position="168"/>
    </location>
</feature>
<dbReference type="GO" id="GO:0003677">
    <property type="term" value="F:DNA binding"/>
    <property type="evidence" value="ECO:0007669"/>
    <property type="project" value="UniProtKB-KW"/>
</dbReference>
<dbReference type="HOGENOM" id="CLU_002929_4_3_9"/>
<keyword evidence="3" id="KW-0479">Metal-binding</keyword>
<proteinExistence type="inferred from homology"/>
<reference evidence="13 14" key="2">
    <citation type="journal article" date="2011" name="Stand. Genomic Sci.">
        <title>Complete genome sequence of Mahella australiensis type strain (50-1 BON).</title>
        <authorList>
            <person name="Sikorski J."/>
            <person name="Teshima H."/>
            <person name="Nolan M."/>
            <person name="Lucas S."/>
            <person name="Hammon N."/>
            <person name="Deshpande S."/>
            <person name="Cheng J.F."/>
            <person name="Pitluck S."/>
            <person name="Liolios K."/>
            <person name="Pagani I."/>
            <person name="Ivanova N."/>
            <person name="Huntemann M."/>
            <person name="Mavromatis K."/>
            <person name="Ovchinikova G."/>
            <person name="Pati A."/>
            <person name="Tapia R."/>
            <person name="Han C."/>
            <person name="Goodwin L."/>
            <person name="Chen A."/>
            <person name="Palaniappan K."/>
            <person name="Land M."/>
            <person name="Hauser L."/>
            <person name="Ngatchou-Djao O.D."/>
            <person name="Rohde M."/>
            <person name="Pukall R."/>
            <person name="Spring S."/>
            <person name="Abt B."/>
            <person name="Goker M."/>
            <person name="Detter J.C."/>
            <person name="Woyke T."/>
            <person name="Bristow J."/>
            <person name="Markowitz V."/>
            <person name="Hugenholtz P."/>
            <person name="Eisen J.A."/>
            <person name="Kyrpides N.C."/>
            <person name="Klenk H.P."/>
            <person name="Lapidus A."/>
        </authorList>
    </citation>
    <scope>NUCLEOTIDE SEQUENCE [LARGE SCALE GENOMIC DNA]</scope>
    <source>
        <strain evidence="14">DSM 15567 / CIP 107919 / 50-1 BON</strain>
    </source>
</reference>
<feature type="domain" description="Topo IA-type catalytic" evidence="12">
    <location>
        <begin position="129"/>
        <end position="559"/>
    </location>
</feature>
<feature type="site" description="Interaction with DNA" evidence="10">
    <location>
        <position position="140"/>
    </location>
</feature>
<reference evidence="14" key="1">
    <citation type="submission" date="2010-11" db="EMBL/GenBank/DDBJ databases">
        <title>The complete genome of Mahella australiensis DSM 15567.</title>
        <authorList>
            <consortium name="US DOE Joint Genome Institute (JGI-PGF)"/>
            <person name="Lucas S."/>
            <person name="Copeland A."/>
            <person name="Lapidus A."/>
            <person name="Bruce D."/>
            <person name="Goodwin L."/>
            <person name="Pitluck S."/>
            <person name="Kyrpides N."/>
            <person name="Mavromatis K."/>
            <person name="Pagani I."/>
            <person name="Ivanova N."/>
            <person name="Teshima H."/>
            <person name="Brettin T."/>
            <person name="Detter J.C."/>
            <person name="Han C."/>
            <person name="Tapia R."/>
            <person name="Land M."/>
            <person name="Hauser L."/>
            <person name="Markowitz V."/>
            <person name="Cheng J.-F."/>
            <person name="Hugenholtz P."/>
            <person name="Woyke T."/>
            <person name="Wu D."/>
            <person name="Spring S."/>
            <person name="Pukall R."/>
            <person name="Steenblock K."/>
            <person name="Schneider S."/>
            <person name="Klenk H.-P."/>
            <person name="Eisen J.A."/>
        </authorList>
    </citation>
    <scope>NUCLEOTIDE SEQUENCE [LARGE SCALE GENOMIC DNA]</scope>
    <source>
        <strain evidence="14">DSM 15567 / CIP 107919 / 50-1 BON</strain>
    </source>
</reference>
<dbReference type="InterPro" id="IPR034149">
    <property type="entry name" value="TOPRIM_TopoI"/>
</dbReference>
<evidence type="ECO:0000256" key="5">
    <source>
        <dbReference type="ARBA" id="ARBA00022833"/>
    </source>
</evidence>
<dbReference type="InterPro" id="IPR013824">
    <property type="entry name" value="Topo_IA_cen_sub1"/>
</dbReference>
<dbReference type="InterPro" id="IPR023406">
    <property type="entry name" value="Topo_IA_AS"/>
</dbReference>
<dbReference type="Pfam" id="PF01751">
    <property type="entry name" value="Toprim"/>
    <property type="match status" value="1"/>
</dbReference>
<evidence type="ECO:0000313" key="13">
    <source>
        <dbReference type="EMBL" id="AEE96042.1"/>
    </source>
</evidence>
<dbReference type="AlphaFoldDB" id="F4A1K8"/>
<dbReference type="STRING" id="697281.Mahau_0844"/>
<dbReference type="InterPro" id="IPR003601">
    <property type="entry name" value="Topo_IA_2"/>
</dbReference>
<feature type="active site" description="O-(5'-phospho-DNA)-tyrosine intermediate" evidence="10">
    <location>
        <position position="299"/>
    </location>
</feature>
<keyword evidence="9 10" id="KW-0413">Isomerase</keyword>
<dbReference type="InterPro" id="IPR005733">
    <property type="entry name" value="TopoI_bac-type"/>
</dbReference>
<dbReference type="NCBIfam" id="TIGR01051">
    <property type="entry name" value="topA_bact"/>
    <property type="match status" value="1"/>
</dbReference>
<evidence type="ECO:0000256" key="6">
    <source>
        <dbReference type="ARBA" id="ARBA00022842"/>
    </source>
</evidence>
<keyword evidence="4" id="KW-0863">Zinc-finger</keyword>
<evidence type="ECO:0000256" key="3">
    <source>
        <dbReference type="ARBA" id="ARBA00022723"/>
    </source>
</evidence>
<dbReference type="PANTHER" id="PTHR42785:SF1">
    <property type="entry name" value="DNA TOPOISOMERASE"/>
    <property type="match status" value="1"/>
</dbReference>
<feature type="site" description="Interaction with DNA" evidence="10">
    <location>
        <position position="155"/>
    </location>
</feature>
<evidence type="ECO:0000259" key="12">
    <source>
        <dbReference type="PROSITE" id="PS52039"/>
    </source>
</evidence>
<evidence type="ECO:0000313" key="14">
    <source>
        <dbReference type="Proteomes" id="UP000008457"/>
    </source>
</evidence>
<dbReference type="InterPro" id="IPR023405">
    <property type="entry name" value="Topo_IA_core_domain"/>
</dbReference>
<evidence type="ECO:0000256" key="7">
    <source>
        <dbReference type="ARBA" id="ARBA00023029"/>
    </source>
</evidence>
<dbReference type="PANTHER" id="PTHR42785">
    <property type="entry name" value="DNA TOPOISOMERASE, TYPE IA, CORE"/>
    <property type="match status" value="1"/>
</dbReference>
<evidence type="ECO:0000256" key="8">
    <source>
        <dbReference type="ARBA" id="ARBA00023125"/>
    </source>
</evidence>
<comment type="similarity">
    <text evidence="2 10">Belongs to the type IA topoisomerase family.</text>
</comment>
<dbReference type="InterPro" id="IPR013497">
    <property type="entry name" value="Topo_IA_cen"/>
</dbReference>
<dbReference type="RefSeq" id="WP_013780472.1">
    <property type="nucleotide sequence ID" value="NC_015520.1"/>
</dbReference>
<dbReference type="SUPFAM" id="SSF56712">
    <property type="entry name" value="Prokaryotic type I DNA topoisomerase"/>
    <property type="match status" value="1"/>
</dbReference>
<dbReference type="Pfam" id="PF01396">
    <property type="entry name" value="Zn_ribbon_Top1"/>
    <property type="match status" value="3"/>
</dbReference>
<dbReference type="GO" id="GO:0005694">
    <property type="term" value="C:chromosome"/>
    <property type="evidence" value="ECO:0007669"/>
    <property type="project" value="InterPro"/>
</dbReference>
<keyword evidence="8 10" id="KW-0238">DNA-binding</keyword>
<dbReference type="Gene3D" id="3.40.50.140">
    <property type="match status" value="1"/>
</dbReference>
<dbReference type="OrthoDB" id="9804262at2"/>
<evidence type="ECO:0000256" key="9">
    <source>
        <dbReference type="ARBA" id="ARBA00023235"/>
    </source>
</evidence>
<dbReference type="EC" id="5.6.2.1" evidence="10"/>
<dbReference type="InterPro" id="IPR013825">
    <property type="entry name" value="Topo_IA_cen_sub2"/>
</dbReference>
<dbReference type="SMART" id="SM00436">
    <property type="entry name" value="TOP1Bc"/>
    <property type="match status" value="1"/>
</dbReference>
<feature type="domain" description="Toprim" evidence="11">
    <location>
        <begin position="3"/>
        <end position="114"/>
    </location>
</feature>
<dbReference type="PROSITE" id="PS52039">
    <property type="entry name" value="TOPO_IA_2"/>
    <property type="match status" value="1"/>
</dbReference>
<evidence type="ECO:0000256" key="4">
    <source>
        <dbReference type="ARBA" id="ARBA00022771"/>
    </source>
</evidence>
<dbReference type="PROSITE" id="PS50880">
    <property type="entry name" value="TOPRIM"/>
    <property type="match status" value="1"/>
</dbReference>
<dbReference type="eggNOG" id="COG0550">
    <property type="taxonomic scope" value="Bacteria"/>
</dbReference>
<dbReference type="GO" id="GO:0006265">
    <property type="term" value="P:DNA topological change"/>
    <property type="evidence" value="ECO:0007669"/>
    <property type="project" value="UniProtKB-UniRule"/>
</dbReference>
<feature type="site" description="Interaction with DNA" evidence="10">
    <location>
        <position position="301"/>
    </location>
</feature>
<feature type="site" description="Interaction with DNA" evidence="10">
    <location>
        <position position="491"/>
    </location>
</feature>
<dbReference type="GO" id="GO:0003917">
    <property type="term" value="F:DNA topoisomerase type I (single strand cut, ATP-independent) activity"/>
    <property type="evidence" value="ECO:0007669"/>
    <property type="project" value="UniProtKB-UniRule"/>
</dbReference>
<feature type="site" description="Interaction with DNA" evidence="10">
    <location>
        <position position="139"/>
    </location>
</feature>
<dbReference type="Gene3D" id="1.10.290.10">
    <property type="entry name" value="Topoisomerase I, domain 4"/>
    <property type="match status" value="1"/>
</dbReference>
<dbReference type="SMART" id="SM00437">
    <property type="entry name" value="TOP1Ac"/>
    <property type="match status" value="1"/>
</dbReference>
<dbReference type="EMBL" id="CP002360">
    <property type="protein sequence ID" value="AEE96042.1"/>
    <property type="molecule type" value="Genomic_DNA"/>
</dbReference>
<dbReference type="InterPro" id="IPR006171">
    <property type="entry name" value="TOPRIM_dom"/>
</dbReference>
<sequence>MANNLVIVESPAKAKTISKFLGRGYKVEASMGHVRDLPKSQMGIDIEHGFEPKYITIRGKGEIVDKLKKQAKAVDRVLLATDPDREGEAISWHLAQLLDIDMDKACRIEFHEITKNAIKDALKHVRPIDKNLVDAQQARRVLDRLVGYSISPLLWRKIRKGLSAGRVQSVALRLICDRQQEIDNFVPQEYWTLTALLASDKGETLEARFYGKDTKKQELKDKESVDAIIKDINGSDFIVEKIERGQRKRKASAPFVTSTLQQEAARKLRFTAKKTMAVAQQLYEGVELGKEGMVGLITYMRTDSVRVSQEARREARNYIAERFGDNYVPDKPNEFRNRKGTQDAHEAIRPTYINYTPDYVKSFLSRDQYRLYELIYNRFIASQMSDAVYDTISVTIKAGDYVFKASGSTLIFPGHLALYMEGQDDDNDDKEQKLPPLEEGQRLILKKWMPEQHFTQPPPLYTEASLVKMLEEKGIGRPSTYAPIISTIVERGYVVREKRTLKPTELGILVNDMLKEHFPDIVDVSFTAQMEQMLDDVEEGQKDWHNIISEFYFPFKSVLDKADQSIEKVDVPDEQSDVICEKCGRRMVIKQGRYGKFLACPGFPECRNTKPLLEELKVTCPKCGGHIQIKRSKRGRKFYGCENYPKCDFVSWDEPTGELCPECGYPVVIKYSKNGRKYTRCSNKDCKYTGQKLAGEAK</sequence>
<dbReference type="GO" id="GO:0008270">
    <property type="term" value="F:zinc ion binding"/>
    <property type="evidence" value="ECO:0007669"/>
    <property type="project" value="UniProtKB-KW"/>
</dbReference>
<comment type="function">
    <text evidence="10">Releases the supercoiling and torsional tension of DNA, which is introduced during the DNA replication and transcription, by transiently cleaving and rejoining one strand of the DNA duplex. Introduces a single-strand break via transesterification at a target site in duplex DNA. The scissile phosphodiester is attacked by the catalytic tyrosine of the enzyme, resulting in the formation of a DNA-(5'-phosphotyrosyl)-enzyme intermediate and the expulsion of a 3'-OH DNA strand. The free DNA strand then undergoes passage around the unbroken strand, thus removing DNA supercoils. Finally, in the religation step, the DNA 3'-OH attacks the covalent intermediate to expel the active-site tyrosine and restore the DNA phosphodiester backbone.</text>
</comment>
<dbReference type="InterPro" id="IPR003602">
    <property type="entry name" value="Topo_IA_DNA-bd_dom"/>
</dbReference>
<feature type="site" description="Interaction with DNA" evidence="10">
    <location>
        <position position="143"/>
    </location>
</feature>
<accession>F4A1K8</accession>
<dbReference type="InterPro" id="IPR000380">
    <property type="entry name" value="Topo_IA"/>
</dbReference>
<evidence type="ECO:0000259" key="11">
    <source>
        <dbReference type="PROSITE" id="PS50880"/>
    </source>
</evidence>
<evidence type="ECO:0000256" key="1">
    <source>
        <dbReference type="ARBA" id="ARBA00000213"/>
    </source>
</evidence>
<dbReference type="Gene3D" id="3.30.65.10">
    <property type="entry name" value="Bacterial Topoisomerase I, domain 1"/>
    <property type="match status" value="2"/>
</dbReference>
<keyword evidence="14" id="KW-1185">Reference proteome</keyword>
<dbReference type="Proteomes" id="UP000008457">
    <property type="component" value="Chromosome"/>
</dbReference>
<name>F4A1K8_MAHA5</name>
<keyword evidence="5" id="KW-0862">Zinc</keyword>
<comment type="catalytic activity">
    <reaction evidence="1 10">
        <text>ATP-independent breakage of single-stranded DNA, followed by passage and rejoining.</text>
        <dbReference type="EC" id="5.6.2.1"/>
    </reaction>
</comment>
<dbReference type="InterPro" id="IPR028612">
    <property type="entry name" value="Topoisom_1_IA"/>
</dbReference>